<reference evidence="2" key="2">
    <citation type="submission" date="2015-06" db="UniProtKB">
        <authorList>
            <consortium name="EnsemblMetazoa"/>
        </authorList>
    </citation>
    <scope>IDENTIFICATION</scope>
</reference>
<dbReference type="OMA" id="QYIANKR"/>
<organism evidence="2 3">
    <name type="scientific">Tetranychus urticae</name>
    <name type="common">Two-spotted spider mite</name>
    <dbReference type="NCBI Taxonomy" id="32264"/>
    <lineage>
        <taxon>Eukaryota</taxon>
        <taxon>Metazoa</taxon>
        <taxon>Ecdysozoa</taxon>
        <taxon>Arthropoda</taxon>
        <taxon>Chelicerata</taxon>
        <taxon>Arachnida</taxon>
        <taxon>Acari</taxon>
        <taxon>Acariformes</taxon>
        <taxon>Trombidiformes</taxon>
        <taxon>Prostigmata</taxon>
        <taxon>Eleutherengona</taxon>
        <taxon>Raphignathae</taxon>
        <taxon>Tetranychoidea</taxon>
        <taxon>Tetranychidae</taxon>
        <taxon>Tetranychus</taxon>
    </lineage>
</organism>
<dbReference type="AlphaFoldDB" id="T1JRS6"/>
<protein>
    <recommendedName>
        <fullName evidence="1">F-box domain-containing protein</fullName>
    </recommendedName>
</protein>
<dbReference type="SUPFAM" id="SSF52047">
    <property type="entry name" value="RNI-like"/>
    <property type="match status" value="1"/>
</dbReference>
<accession>T1JRS6</accession>
<keyword evidence="3" id="KW-1185">Reference proteome</keyword>
<dbReference type="InterPro" id="IPR001810">
    <property type="entry name" value="F-box_dom"/>
</dbReference>
<dbReference type="EnsemblMetazoa" id="tetur01g07970.1">
    <property type="protein sequence ID" value="tetur01g07970.1"/>
    <property type="gene ID" value="tetur01g07970"/>
</dbReference>
<feature type="domain" description="F-box" evidence="1">
    <location>
        <begin position="3"/>
        <end position="39"/>
    </location>
</feature>
<dbReference type="RefSeq" id="XP_025017842.1">
    <property type="nucleotide sequence ID" value="XM_025162074.1"/>
</dbReference>
<reference evidence="3" key="1">
    <citation type="submission" date="2011-08" db="EMBL/GenBank/DDBJ databases">
        <authorList>
            <person name="Rombauts S."/>
        </authorList>
    </citation>
    <scope>NUCLEOTIDE SEQUENCE</scope>
    <source>
        <strain evidence="3">London</strain>
    </source>
</reference>
<dbReference type="Pfam" id="PF12937">
    <property type="entry name" value="F-box-like"/>
    <property type="match status" value="1"/>
</dbReference>
<dbReference type="HOGENOM" id="CLU_029073_1_0_1"/>
<dbReference type="EMBL" id="CAEY01000451">
    <property type="status" value="NOT_ANNOTATED_CDS"/>
    <property type="molecule type" value="Genomic_DNA"/>
</dbReference>
<dbReference type="InterPro" id="IPR032675">
    <property type="entry name" value="LRR_dom_sf"/>
</dbReference>
<dbReference type="InterPro" id="IPR036047">
    <property type="entry name" value="F-box-like_dom_sf"/>
</dbReference>
<dbReference type="Gene3D" id="3.80.10.10">
    <property type="entry name" value="Ribonuclease Inhibitor"/>
    <property type="match status" value="1"/>
</dbReference>
<dbReference type="KEGG" id="tut:112539491"/>
<evidence type="ECO:0000259" key="1">
    <source>
        <dbReference type="Pfam" id="PF12937"/>
    </source>
</evidence>
<dbReference type="GeneID" id="112539491"/>
<dbReference type="Gene3D" id="1.20.1280.50">
    <property type="match status" value="1"/>
</dbReference>
<evidence type="ECO:0000313" key="2">
    <source>
        <dbReference type="EnsemblMetazoa" id="tetur01g07970.1"/>
    </source>
</evidence>
<sequence length="404" mass="48888">MFINELPDDCLLIIFGQISGLDDLVNCYKVCNKWSQLITERTRKVKYLVEHRFFWNRGSRNYPFDYVYYGTKEPIDGTCLSTLFPNLIIADFSDTFIEKVKHEEIVTLVKNMKSCKGLIHQHSYFYPPKESIFQYCDELEMVSTNYIDQYIANKRVNIKQLNLWDYNLSKFTRRKHYFRNLERLHIYSDGDEESYYHVPRLRRLKILELYLLPRDDEDIYYGFKFMDSFRNLQSAHIYLLFDDIFVDESLKHESLRDLVIEFYISEYNDNYKWNEWKSLFTKYPNLKHLALRSNWRLKNDHVKQLVRILPNLVLFDARGCRQVTQEAASYVQDYNRLHGRSIKFYFVGNYREIHSDWPHLSTKTETISQGFDFMKHCFLKDFGQLSTFLISNEYRSINNVYSRY</sequence>
<evidence type="ECO:0000313" key="3">
    <source>
        <dbReference type="Proteomes" id="UP000015104"/>
    </source>
</evidence>
<dbReference type="SUPFAM" id="SSF81383">
    <property type="entry name" value="F-box domain"/>
    <property type="match status" value="1"/>
</dbReference>
<proteinExistence type="predicted"/>
<dbReference type="Proteomes" id="UP000015104">
    <property type="component" value="Unassembled WGS sequence"/>
</dbReference>
<name>T1JRS6_TETUR</name>